<dbReference type="GO" id="GO:0030596">
    <property type="term" value="F:alpha-L-rhamnosidase activity"/>
    <property type="evidence" value="ECO:0007669"/>
    <property type="project" value="UniProtKB-EC"/>
</dbReference>
<dbReference type="Pfam" id="PF17390">
    <property type="entry name" value="Bac_rhamnosid_C"/>
    <property type="match status" value="1"/>
</dbReference>
<evidence type="ECO:0000256" key="3">
    <source>
        <dbReference type="ARBA" id="ARBA00022801"/>
    </source>
</evidence>
<evidence type="ECO:0000313" key="9">
    <source>
        <dbReference type="Proteomes" id="UP000240493"/>
    </source>
</evidence>
<dbReference type="Pfam" id="PF17389">
    <property type="entry name" value="Bac_rhamnosid6H"/>
    <property type="match status" value="1"/>
</dbReference>
<dbReference type="InterPro" id="IPR035396">
    <property type="entry name" value="Bac_rhamnosid6H"/>
</dbReference>
<dbReference type="AlphaFoldDB" id="A0A2T3ZAG2"/>
<evidence type="ECO:0000259" key="5">
    <source>
        <dbReference type="Pfam" id="PF08531"/>
    </source>
</evidence>
<dbReference type="Gene3D" id="1.50.10.10">
    <property type="match status" value="1"/>
</dbReference>
<proteinExistence type="predicted"/>
<feature type="domain" description="Bacterial alpha-L-rhamnosidase N-terminal" evidence="5">
    <location>
        <begin position="161"/>
        <end position="332"/>
    </location>
</feature>
<dbReference type="InterPro" id="IPR008902">
    <property type="entry name" value="Rhamnosid_concanavalin"/>
</dbReference>
<reference evidence="8 9" key="1">
    <citation type="submission" date="2016-07" db="EMBL/GenBank/DDBJ databases">
        <title>Multiple horizontal gene transfer events from other fungi enriched the ability of initially mycotrophic Trichoderma (Ascomycota) to feed on dead plant biomass.</title>
        <authorList>
            <consortium name="DOE Joint Genome Institute"/>
            <person name="Aerts A."/>
            <person name="Atanasova L."/>
            <person name="Chenthamara K."/>
            <person name="Zhang J."/>
            <person name="Grujic M."/>
            <person name="Henrissat B."/>
            <person name="Kuo A."/>
            <person name="Salamov A."/>
            <person name="Lipzen A."/>
            <person name="Labutti K."/>
            <person name="Barry K."/>
            <person name="Miao Y."/>
            <person name="Rahimi M.J."/>
            <person name="Shen Q."/>
            <person name="Grigoriev I.V."/>
            <person name="Kubicek C.P."/>
            <person name="Druzhinina I.S."/>
        </authorList>
    </citation>
    <scope>NUCLEOTIDE SEQUENCE [LARGE SCALE GENOMIC DNA]</scope>
    <source>
        <strain evidence="8 9">CBS 433.97</strain>
    </source>
</reference>
<dbReference type="PANTHER" id="PTHR33307:SF6">
    <property type="entry name" value="ALPHA-RHAMNOSIDASE (EUROFUNG)-RELATED"/>
    <property type="match status" value="1"/>
</dbReference>
<protein>
    <recommendedName>
        <fullName evidence="2">alpha-L-rhamnosidase</fullName>
        <ecNumber evidence="2">3.2.1.40</ecNumber>
    </recommendedName>
</protein>
<dbReference type="InterPro" id="IPR013783">
    <property type="entry name" value="Ig-like_fold"/>
</dbReference>
<dbReference type="OrthoDB" id="10036721at2759"/>
<evidence type="ECO:0000313" key="8">
    <source>
        <dbReference type="EMBL" id="PTB41801.1"/>
    </source>
</evidence>
<dbReference type="PANTHER" id="PTHR33307">
    <property type="entry name" value="ALPHA-RHAMNOSIDASE (EUROFUNG)"/>
    <property type="match status" value="1"/>
</dbReference>
<feature type="domain" description="Alpha-L-rhamnosidase C-terminal" evidence="7">
    <location>
        <begin position="804"/>
        <end position="879"/>
    </location>
</feature>
<name>A0A2T3ZAG2_TRIA4</name>
<feature type="domain" description="Alpha-L-rhamnosidase six-hairpin glycosidase" evidence="6">
    <location>
        <begin position="450"/>
        <end position="802"/>
    </location>
</feature>
<dbReference type="STRING" id="1042311.A0A2T3ZAG2"/>
<sequence length="918" mass="102185">MSPVRITSVSFEHHPSGFGVGHARPRISWRFSPSSADSKGWMQESYEIQVGRQSHNSVETVNSYDVQSSDSVLVSWPSHELQSREVAWIKVKAHGKKFDAAGKETTESTEWSDAATVEAALLDKQDWVAKLTASTLLSDNNKPIRPVLFRKSFSLPENSAKISKARLYITAHGVYTAYINGHRIGTEEMAPGWTSYGHRHAYQIFDVAAALEPMNFHVIGVEVAEGWFAGRLGMDNKRCFYGSRLAFLAQLEVVYETGQVYTLASDNTWRSHYSAVTRSEIYDGEDYDSREEQKDWNRDPTFDDASWTSTEELAFPSASLLASDSPPVRVMEEIAPGNIFKSKSGQALVDFGQNLVGKLQVRLPVSAPSGHKLSFKHAEVLEHGELGTRPLRGASPVDGVVLSEHQPSTWSPKFTFHGFRYVQVDGWPANEGLPNRDEITALVMHSDMNRTGWFSCSEPLIDKLHQNALWSMKGNFLSVPTDCPQRDERLGWTGDIQVFSPSANFLFDTSGFIGSWLCDVAAEQLEERRHGVPGLVVPDVFDIPAWPPGPQSVWHDVTVLTPWDSYNSSGDVEVLRRQYDSMKAWVVKGIPRGPNSLWDQNVWQFGDWLDPSAPPDEPGKGLTDSLFVADAYLVRVLETISKVSSLLGEEEDASHYAEEAAKVRKAFQDEYTTPAGLLVSDTQTAYSLAIAFGLFNRKDQIIKAAKRLSHLVHAAQYRIATGFVGTPLITHALSDTGNYQLAYRMLLEQDCPSWLYPITMGATTIWERWDSMMPDGSINPGSMTSFNHYALGSVVNWMHKNVGGISPLEPGWRKIKIRPVPGGTITSAKVEYESPYGRIISSWKINEADGAFNLSVAVPPNSKAIVILPSDWKTLGQEQDEEVGTEIGSGTYEFSCGYKPSQWPPEAELERSVFRLEL</sequence>
<keyword evidence="3 8" id="KW-0378">Hydrolase</keyword>
<dbReference type="InterPro" id="IPR016007">
    <property type="entry name" value="Alpha_rhamnosid"/>
</dbReference>
<comment type="catalytic activity">
    <reaction evidence="1">
        <text>Hydrolysis of terminal non-reducing alpha-L-rhamnose residues in alpha-L-rhamnosides.</text>
        <dbReference type="EC" id="3.2.1.40"/>
    </reaction>
</comment>
<dbReference type="GO" id="GO:0005975">
    <property type="term" value="P:carbohydrate metabolic process"/>
    <property type="evidence" value="ECO:0007669"/>
    <property type="project" value="InterPro"/>
</dbReference>
<dbReference type="SUPFAM" id="SSF48208">
    <property type="entry name" value="Six-hairpin glycosidases"/>
    <property type="match status" value="1"/>
</dbReference>
<dbReference type="EC" id="3.2.1.40" evidence="2"/>
<evidence type="ECO:0000256" key="2">
    <source>
        <dbReference type="ARBA" id="ARBA00012652"/>
    </source>
</evidence>
<accession>A0A2T3ZAG2</accession>
<dbReference type="Pfam" id="PF25788">
    <property type="entry name" value="Ig_Rha78A_N"/>
    <property type="match status" value="1"/>
</dbReference>
<evidence type="ECO:0000259" key="4">
    <source>
        <dbReference type="Pfam" id="PF05592"/>
    </source>
</evidence>
<dbReference type="Gene3D" id="2.60.40.10">
    <property type="entry name" value="Immunoglobulins"/>
    <property type="match status" value="1"/>
</dbReference>
<dbReference type="InterPro" id="IPR012341">
    <property type="entry name" value="6hp_glycosidase-like_sf"/>
</dbReference>
<gene>
    <name evidence="8" type="ORF">M441DRAFT_26963</name>
</gene>
<keyword evidence="9" id="KW-1185">Reference proteome</keyword>
<evidence type="ECO:0000256" key="1">
    <source>
        <dbReference type="ARBA" id="ARBA00001445"/>
    </source>
</evidence>
<dbReference type="InterPro" id="IPR035398">
    <property type="entry name" value="Bac_rhamnosid_C"/>
</dbReference>
<dbReference type="InterPro" id="IPR013737">
    <property type="entry name" value="Bac_rhamnosid_N"/>
</dbReference>
<dbReference type="Pfam" id="PF05592">
    <property type="entry name" value="Bac_rhamnosid"/>
    <property type="match status" value="1"/>
</dbReference>
<feature type="domain" description="Alpha-L-rhamnosidase concanavalin-like" evidence="4">
    <location>
        <begin position="341"/>
        <end position="445"/>
    </location>
</feature>
<dbReference type="Gene3D" id="2.60.420.10">
    <property type="entry name" value="Maltose phosphorylase, domain 3"/>
    <property type="match status" value="1"/>
</dbReference>
<dbReference type="Pfam" id="PF08531">
    <property type="entry name" value="Bac_rhamnosid_N"/>
    <property type="match status" value="1"/>
</dbReference>
<organism evidence="8 9">
    <name type="scientific">Trichoderma asperellum (strain ATCC 204424 / CBS 433.97 / NBRC 101777)</name>
    <dbReference type="NCBI Taxonomy" id="1042311"/>
    <lineage>
        <taxon>Eukaryota</taxon>
        <taxon>Fungi</taxon>
        <taxon>Dikarya</taxon>
        <taxon>Ascomycota</taxon>
        <taxon>Pezizomycotina</taxon>
        <taxon>Sordariomycetes</taxon>
        <taxon>Hypocreomycetidae</taxon>
        <taxon>Hypocreales</taxon>
        <taxon>Hypocreaceae</taxon>
        <taxon>Trichoderma</taxon>
    </lineage>
</organism>
<dbReference type="PIRSF" id="PIRSF010631">
    <property type="entry name" value="A-rhamnsds"/>
    <property type="match status" value="1"/>
</dbReference>
<evidence type="ECO:0000259" key="6">
    <source>
        <dbReference type="Pfam" id="PF17389"/>
    </source>
</evidence>
<dbReference type="Gene3D" id="2.60.120.260">
    <property type="entry name" value="Galactose-binding domain-like"/>
    <property type="match status" value="2"/>
</dbReference>
<dbReference type="InterPro" id="IPR008928">
    <property type="entry name" value="6-hairpin_glycosidase_sf"/>
</dbReference>
<evidence type="ECO:0000259" key="7">
    <source>
        <dbReference type="Pfam" id="PF17390"/>
    </source>
</evidence>
<dbReference type="EMBL" id="KZ679261">
    <property type="protein sequence ID" value="PTB41801.1"/>
    <property type="molecule type" value="Genomic_DNA"/>
</dbReference>
<dbReference type="Proteomes" id="UP000240493">
    <property type="component" value="Unassembled WGS sequence"/>
</dbReference>